<name>A0AAD7U717_9STRA</name>
<keyword evidence="4" id="KW-0653">Protein transport</keyword>
<dbReference type="GO" id="GO:0005643">
    <property type="term" value="C:nuclear pore"/>
    <property type="evidence" value="ECO:0007669"/>
    <property type="project" value="UniProtKB-SubCell"/>
</dbReference>
<accession>A0AAD7U717</accession>
<dbReference type="PANTHER" id="PTHR11225:SF4">
    <property type="entry name" value="NUCLEAR PORE COMPLEX PROTEIN NUP93"/>
    <property type="match status" value="1"/>
</dbReference>
<protein>
    <recommendedName>
        <fullName evidence="4">Nuclear pore protein</fullName>
    </recommendedName>
</protein>
<dbReference type="EMBL" id="JAQMWT010000673">
    <property type="protein sequence ID" value="KAJ8598462.1"/>
    <property type="molecule type" value="Genomic_DNA"/>
</dbReference>
<comment type="caution">
    <text evidence="5">The sequence shown here is derived from an EMBL/GenBank/DDBJ whole genome shotgun (WGS) entry which is preliminary data.</text>
</comment>
<comment type="similarity">
    <text evidence="2 4">Belongs to the nucleoporin interacting component (NIC) family.</text>
</comment>
<keyword evidence="6" id="KW-1185">Reference proteome</keyword>
<dbReference type="GO" id="GO:0016973">
    <property type="term" value="P:poly(A)+ mRNA export from nucleus"/>
    <property type="evidence" value="ECO:0007669"/>
    <property type="project" value="TreeGrafter"/>
</dbReference>
<dbReference type="InterPro" id="IPR007231">
    <property type="entry name" value="Nucleoporin_int_Nup93/Nic96"/>
</dbReference>
<evidence type="ECO:0000313" key="6">
    <source>
        <dbReference type="Proteomes" id="UP001230188"/>
    </source>
</evidence>
<evidence type="ECO:0000256" key="4">
    <source>
        <dbReference type="RuleBase" id="RU364035"/>
    </source>
</evidence>
<dbReference type="PANTHER" id="PTHR11225">
    <property type="entry name" value="NUCLEAR PORE COMPLEX PROTEIN NUP93 NUCLEOPORIN NUP93 DEAD EYE PROTEIN"/>
    <property type="match status" value="1"/>
</dbReference>
<dbReference type="Pfam" id="PF04097">
    <property type="entry name" value="Nic96"/>
    <property type="match status" value="1"/>
</dbReference>
<dbReference type="AlphaFoldDB" id="A0AAD7U717"/>
<keyword evidence="4" id="KW-0813">Transport</keyword>
<keyword evidence="4" id="KW-0509">mRNA transport</keyword>
<reference evidence="5" key="1">
    <citation type="submission" date="2023-01" db="EMBL/GenBank/DDBJ databases">
        <title>Metagenome sequencing of chrysophaentin producing Chrysophaeum taylorii.</title>
        <authorList>
            <person name="Davison J."/>
            <person name="Bewley C."/>
        </authorList>
    </citation>
    <scope>NUCLEOTIDE SEQUENCE</scope>
    <source>
        <strain evidence="5">NIES-1699</strain>
    </source>
</reference>
<keyword evidence="4" id="KW-0906">Nuclear pore complex</keyword>
<evidence type="ECO:0000313" key="5">
    <source>
        <dbReference type="EMBL" id="KAJ8598462.1"/>
    </source>
</evidence>
<keyword evidence="4" id="KW-0811">Translocation</keyword>
<comment type="subcellular location">
    <subcellularLocation>
        <location evidence="1">Nucleus envelope</location>
    </subcellularLocation>
    <subcellularLocation>
        <location evidence="4">Nucleus</location>
        <location evidence="4">Nuclear pore complex</location>
    </subcellularLocation>
</comment>
<organism evidence="5 6">
    <name type="scientific">Chrysophaeum taylorii</name>
    <dbReference type="NCBI Taxonomy" id="2483200"/>
    <lineage>
        <taxon>Eukaryota</taxon>
        <taxon>Sar</taxon>
        <taxon>Stramenopiles</taxon>
        <taxon>Ochrophyta</taxon>
        <taxon>Pelagophyceae</taxon>
        <taxon>Pelagomonadales</taxon>
        <taxon>Pelagomonadaceae</taxon>
        <taxon>Chrysophaeum</taxon>
    </lineage>
</organism>
<keyword evidence="3 4" id="KW-0539">Nucleus</keyword>
<evidence type="ECO:0000256" key="3">
    <source>
        <dbReference type="ARBA" id="ARBA00023242"/>
    </source>
</evidence>
<evidence type="ECO:0000256" key="1">
    <source>
        <dbReference type="ARBA" id="ARBA00004259"/>
    </source>
</evidence>
<dbReference type="GO" id="GO:0006606">
    <property type="term" value="P:protein import into nucleus"/>
    <property type="evidence" value="ECO:0007669"/>
    <property type="project" value="TreeGrafter"/>
</dbReference>
<keyword evidence="4" id="KW-0472">Membrane</keyword>
<gene>
    <name evidence="5" type="ORF">CTAYLR_006869</name>
</gene>
<sequence length="969" mass="105594">MVMMANGGVSELSTLAVDSEALLRRQVGASGIPFLQRSIEELEAENLKLLGPSSTAKKDVEMGEAPQLARAEMLSGQNFSQLQRTFEELERRAAYASPEEVGDGEDLDAALGGRAEEVVATAIEGAINDALGDAETLAAEHAAEAWKREKERLLGEMGLKALPWQDDSAAAAAACAADEGAIVAGRSGGRAALDAKDRAHGEVVRRLNEYACLDPETRESVDARGEFRAFYEFGRLESSSRSGASVAWRIGHAAAREDVRFQDVRPPDVSGSAGVAAAEATRSAARRAREGDSRADAWLARGRRNFLERLYAAFVDERRREAAETLRAHAMGAAAYEEADDACRYVALLRVRHQLPRESVERALVARGEPAWPQIYVAFRSGGPRDAVSVAEACRVAVRDPVLDRVAEALAAHAAFDLELELEGWLSAPYERARERAQARDALVIAVRALEAALDAGADDHACPYERVVLDLVSCRPDDAGPPSGSSRIADDAARREVFRTIEDYLWGELWRASFSPASSSVAASVQRFGAKHFDPAGDRPFQYANVLLHAGAPEAAIAYLAASRLPSEALHLALALDSYGLLFAEPSRAVAAAHNKKAKLATECSRFDFPRALDVYARHVAAADPALGLEYVAWRRHRANLVDDSPDEDLLGSLASFDEVGFLDDRDVSLLGSVISLVLGAPSLDDLAGTLDVATLERDATTAALDRHFRDSRLVERVLAVAARVSRARGDHDDAIDLLVLAGDDVAVIDLFSDHLARVVSKPDAKRRADWLKRAADYARTRLETGPRAERVLLALKSANKHDVGHAFQTLLNLADFFDKCDDKRYDQALHLLDQPGLRLLPATQSDLATLLDAAPAFDPRVHKVFPDVLVRAMDCLYALHQRARDLSRYPAHHHPPDQTKDARNATRLTLDPPAAIIVPRQHQRADRDLAADLRRRAALLVNFAGLVKIRLPPDVKTTLSRYEAMMM</sequence>
<dbReference type="GO" id="GO:0017056">
    <property type="term" value="F:structural constituent of nuclear pore"/>
    <property type="evidence" value="ECO:0007669"/>
    <property type="project" value="InterPro"/>
</dbReference>
<dbReference type="Proteomes" id="UP001230188">
    <property type="component" value="Unassembled WGS sequence"/>
</dbReference>
<evidence type="ECO:0000256" key="2">
    <source>
        <dbReference type="ARBA" id="ARBA00010186"/>
    </source>
</evidence>
<proteinExistence type="inferred from homology"/>